<accession>A0A7S4M1R4</accession>
<protein>
    <recommendedName>
        <fullName evidence="1">Calcineurin-like phosphoesterase domain-containing protein</fullName>
    </recommendedName>
</protein>
<evidence type="ECO:0000259" key="1">
    <source>
        <dbReference type="Pfam" id="PF00149"/>
    </source>
</evidence>
<dbReference type="InterPro" id="IPR051693">
    <property type="entry name" value="UPF0046_metallophosphoest"/>
</dbReference>
<dbReference type="SUPFAM" id="SSF56784">
    <property type="entry name" value="HAD-like"/>
    <property type="match status" value="1"/>
</dbReference>
<dbReference type="PANTHER" id="PTHR12905">
    <property type="entry name" value="METALLOPHOSPHOESTERASE"/>
    <property type="match status" value="1"/>
</dbReference>
<dbReference type="Pfam" id="PF00149">
    <property type="entry name" value="Metallophos"/>
    <property type="match status" value="1"/>
</dbReference>
<name>A0A7S4M1R4_9EUKA</name>
<proteinExistence type="predicted"/>
<dbReference type="InterPro" id="IPR036412">
    <property type="entry name" value="HAD-like_sf"/>
</dbReference>
<dbReference type="InterPro" id="IPR029052">
    <property type="entry name" value="Metallo-depent_PP-like"/>
</dbReference>
<dbReference type="CDD" id="cd01427">
    <property type="entry name" value="HAD_like"/>
    <property type="match status" value="1"/>
</dbReference>
<dbReference type="AlphaFoldDB" id="A0A7S4M1R4"/>
<dbReference type="SUPFAM" id="SSF56300">
    <property type="entry name" value="Metallo-dependent phosphatases"/>
    <property type="match status" value="1"/>
</dbReference>
<dbReference type="EMBL" id="HBKO01001133">
    <property type="protein sequence ID" value="CAE2195215.1"/>
    <property type="molecule type" value="Transcribed_RNA"/>
</dbReference>
<dbReference type="Gene3D" id="3.60.21.10">
    <property type="match status" value="1"/>
</dbReference>
<dbReference type="Gene3D" id="3.40.50.1000">
    <property type="entry name" value="HAD superfamily/HAD-like"/>
    <property type="match status" value="1"/>
</dbReference>
<organism evidence="2">
    <name type="scientific">Prymnesium polylepis</name>
    <dbReference type="NCBI Taxonomy" id="72548"/>
    <lineage>
        <taxon>Eukaryota</taxon>
        <taxon>Haptista</taxon>
        <taxon>Haptophyta</taxon>
        <taxon>Prymnesiophyceae</taxon>
        <taxon>Prymnesiales</taxon>
        <taxon>Prymnesiaceae</taxon>
        <taxon>Prymnesium</taxon>
    </lineage>
</organism>
<dbReference type="GO" id="GO:0016787">
    <property type="term" value="F:hydrolase activity"/>
    <property type="evidence" value="ECO:0007669"/>
    <property type="project" value="InterPro"/>
</dbReference>
<feature type="domain" description="Calcineurin-like phosphoesterase" evidence="1">
    <location>
        <begin position="338"/>
        <end position="529"/>
    </location>
</feature>
<dbReference type="InterPro" id="IPR023214">
    <property type="entry name" value="HAD_sf"/>
</dbReference>
<dbReference type="CDD" id="cd07379">
    <property type="entry name" value="MPP_239FB"/>
    <property type="match status" value="1"/>
</dbReference>
<evidence type="ECO:0000313" key="2">
    <source>
        <dbReference type="EMBL" id="CAE2195215.1"/>
    </source>
</evidence>
<gene>
    <name evidence="2" type="ORF">CPOL0286_LOCUS568</name>
</gene>
<dbReference type="PANTHER" id="PTHR12905:SF0">
    <property type="entry name" value="CALCINEURIN-LIKE PHOSPHOESTERASE DOMAIN-CONTAINING PROTEIN"/>
    <property type="match status" value="1"/>
</dbReference>
<dbReference type="InterPro" id="IPR004843">
    <property type="entry name" value="Calcineurin-like_PHP"/>
</dbReference>
<reference evidence="2" key="1">
    <citation type="submission" date="2021-01" db="EMBL/GenBank/DDBJ databases">
        <authorList>
            <person name="Corre E."/>
            <person name="Pelletier E."/>
            <person name="Niang G."/>
            <person name="Scheremetjew M."/>
            <person name="Finn R."/>
            <person name="Kale V."/>
            <person name="Holt S."/>
            <person name="Cochrane G."/>
            <person name="Meng A."/>
            <person name="Brown T."/>
            <person name="Cohen L."/>
        </authorList>
    </citation>
    <scope>NUCLEOTIDE SEQUENCE</scope>
    <source>
        <strain evidence="2">UIO037</strain>
    </source>
</reference>
<sequence length="570" mass="61192">MNIGSDLLGAIGRLRKTETVVTERDGSRTLQDVREGKVKQSLPSSRVFKPSDFEATASASRWLPVPTAGSLGPATSSLIVFDFDCTLTSEHMFRTLRSAEGVKRLAEDPARFYSEVFGGPERLERLRTFLQALQATGATIAILSNGLYGEIDPALSNVGLRHHFWRVMGGEAQNEARVAGKAAMLARLCLQAAVADGRGFASVLFIDDDRENFPRCAPASVQGMPLTVEPARGATWRLAIEEGGGDAASPPACPAVTLVGWPTGACEGGGGLSTDDMERLARLVGSPLAAPTPIGKAAFAHVNDPTRAWEVVSARQRAVPLPTFRFTEPGAKAEGAVRFVCISDTHSHTISGPLPDGDVLLHAGDFSNTGRPEEVAAFAAWFSSQPHRRKVVIAGNHDLTLDEASYHQTHSRFGHPRRFDAAACRAMLEQAAGVEYLCDTSTVVDGVTIYGSPWQPEFGGWAFNLPRGEPCRERWRQIPAGTDVVITHGPVLGHGDLCSSGDRAGDLDLLDELQKRVRPRYHVAGHVHEGYGATTDGAITFVNASTCTLRYKPDNKPLVFDVVPQTVAVG</sequence>